<dbReference type="PROSITE" id="PS52004">
    <property type="entry name" value="KS3_2"/>
    <property type="match status" value="1"/>
</dbReference>
<feature type="domain" description="Ketosynthase family 3 (KS3)" evidence="8">
    <location>
        <begin position="6"/>
        <end position="413"/>
    </location>
</feature>
<dbReference type="FunFam" id="3.40.47.10:FF:000029">
    <property type="entry name" value="3-oxoacyl-[acyl-carrier-protein] synthase 1"/>
    <property type="match status" value="1"/>
</dbReference>
<dbReference type="InterPro" id="IPR000794">
    <property type="entry name" value="Beta-ketoacyl_synthase"/>
</dbReference>
<dbReference type="PROSITE" id="PS00606">
    <property type="entry name" value="KS3_1"/>
    <property type="match status" value="1"/>
</dbReference>
<dbReference type="InterPro" id="IPR020841">
    <property type="entry name" value="PKS_Beta-ketoAc_synthase_dom"/>
</dbReference>
<dbReference type="GeneID" id="88357647"/>
<evidence type="ECO:0000256" key="5">
    <source>
        <dbReference type="ARBA" id="ARBA00023160"/>
    </source>
</evidence>
<keyword evidence="5" id="KW-0276">Fatty acid metabolism</keyword>
<protein>
    <submittedName>
        <fullName evidence="9">Beta-ketoacyl synthase</fullName>
    </submittedName>
</protein>
<keyword evidence="5" id="KW-0275">Fatty acid biosynthesis</keyword>
<evidence type="ECO:0000259" key="8">
    <source>
        <dbReference type="PROSITE" id="PS52004"/>
    </source>
</evidence>
<dbReference type="UniPathway" id="UPA00915"/>
<sequence length="429" mass="43975">MTQHSVPRAVVTGIGLVTPIGRAIDEFFSVLCEPGSGLVRPPRGHIGEGLVDAAGIAPVIDPFSVVPRTDAGVADRFSVMAVAAADDALADAGVKIGEDVDPNRVAVIVSTGAGGMETFEQQALVQHARGTGAVSPYLFAGFLPNMAAARIAIKYGIRGPSATISTACAASAHAIAEALRLIRGGDADVVVCGGTEASLGPTGLAGFRNARALSSGWDDPTKASRPFDRHRNGFVLGEGGGVLVVERADLTDARGGSGYADLIGWGATTDAYHLVMPRPDGSSAAQSMRVALRNADVSTDRVGYLNAHGTGTRIGDLSEVKAIREVFGDEQPKVSSTKGVTGHLLGGAGAIEAAATVLAMSRGQLPPTKNLDDPDPKCELDHVRGTALATKVEVALSNSFAFGGHNVSLVFAQPSTRRRRGSGEADGEA</sequence>
<keyword evidence="4 7" id="KW-0808">Transferase</keyword>
<evidence type="ECO:0000256" key="6">
    <source>
        <dbReference type="ARBA" id="ARBA00023315"/>
    </source>
</evidence>
<dbReference type="Proteomes" id="UP000221961">
    <property type="component" value="Chromosome"/>
</dbReference>
<comment type="pathway">
    <text evidence="1">Lipid metabolism; mycolic acid biosynthesis.</text>
</comment>
<dbReference type="InterPro" id="IPR016039">
    <property type="entry name" value="Thiolase-like"/>
</dbReference>
<keyword evidence="5" id="KW-0443">Lipid metabolism</keyword>
<dbReference type="GO" id="GO:0030497">
    <property type="term" value="P:fatty acid elongation"/>
    <property type="evidence" value="ECO:0007669"/>
    <property type="project" value="UniProtKB-ARBA"/>
</dbReference>
<proteinExistence type="inferred from homology"/>
<dbReference type="AlphaFoldDB" id="A0A291RGH9"/>
<keyword evidence="6" id="KW-0012">Acyltransferase</keyword>
<dbReference type="SMART" id="SM00825">
    <property type="entry name" value="PKS_KS"/>
    <property type="match status" value="1"/>
</dbReference>
<name>A0A291RGH9_9NOCA</name>
<dbReference type="NCBIfam" id="NF005589">
    <property type="entry name" value="PRK07314.1"/>
    <property type="match status" value="1"/>
</dbReference>
<dbReference type="Pfam" id="PF00109">
    <property type="entry name" value="ketoacyl-synt"/>
    <property type="match status" value="1"/>
</dbReference>
<accession>A0A291RGH9</accession>
<reference evidence="9 10" key="1">
    <citation type="submission" date="2017-10" db="EMBL/GenBank/DDBJ databases">
        <title>Comparative genomics between pathogenic Norcardia.</title>
        <authorList>
            <person name="Zeng L."/>
        </authorList>
    </citation>
    <scope>NUCLEOTIDE SEQUENCE [LARGE SCALE GENOMIC DNA]</scope>
    <source>
        <strain evidence="9 10">NC_YFY_NT001</strain>
    </source>
</reference>
<dbReference type="CDD" id="cd00834">
    <property type="entry name" value="KAS_I_II"/>
    <property type="match status" value="1"/>
</dbReference>
<evidence type="ECO:0000256" key="4">
    <source>
        <dbReference type="ARBA" id="ARBA00022679"/>
    </source>
</evidence>
<evidence type="ECO:0000256" key="3">
    <source>
        <dbReference type="ARBA" id="ARBA00022516"/>
    </source>
</evidence>
<dbReference type="KEGG" id="ntp:CRH09_09525"/>
<evidence type="ECO:0000256" key="1">
    <source>
        <dbReference type="ARBA" id="ARBA00004796"/>
    </source>
</evidence>
<dbReference type="Gene3D" id="3.40.47.10">
    <property type="match status" value="1"/>
</dbReference>
<comment type="similarity">
    <text evidence="2 7">Belongs to the thiolase-like superfamily. Beta-ketoacyl-ACP synthases family.</text>
</comment>
<keyword evidence="3" id="KW-0444">Lipid biosynthesis</keyword>
<evidence type="ECO:0000313" key="9">
    <source>
        <dbReference type="EMBL" id="ATL66410.1"/>
    </source>
</evidence>
<dbReference type="FunFam" id="3.40.47.10:FF:000018">
    <property type="entry name" value="3-oxoacyl-[acyl-carrier-protein] synthase 2"/>
    <property type="match status" value="1"/>
</dbReference>
<dbReference type="InterPro" id="IPR014030">
    <property type="entry name" value="Ketoacyl_synth_N"/>
</dbReference>
<evidence type="ECO:0000256" key="7">
    <source>
        <dbReference type="RuleBase" id="RU003694"/>
    </source>
</evidence>
<dbReference type="SUPFAM" id="SSF53901">
    <property type="entry name" value="Thiolase-like"/>
    <property type="match status" value="2"/>
</dbReference>
<dbReference type="PANTHER" id="PTHR11712:SF336">
    <property type="entry name" value="3-OXOACYL-[ACYL-CARRIER-PROTEIN] SYNTHASE, MITOCHONDRIAL"/>
    <property type="match status" value="1"/>
</dbReference>
<gene>
    <name evidence="9" type="ORF">CRH09_09525</name>
</gene>
<dbReference type="GO" id="GO:0004315">
    <property type="term" value="F:3-oxoacyl-[acyl-carrier-protein] synthase activity"/>
    <property type="evidence" value="ECO:0007669"/>
    <property type="project" value="InterPro"/>
</dbReference>
<dbReference type="PANTHER" id="PTHR11712">
    <property type="entry name" value="POLYKETIDE SYNTHASE-RELATED"/>
    <property type="match status" value="1"/>
</dbReference>
<evidence type="ECO:0000313" key="10">
    <source>
        <dbReference type="Proteomes" id="UP000221961"/>
    </source>
</evidence>
<organism evidence="9 10">
    <name type="scientific">Nocardia terpenica</name>
    <dbReference type="NCBI Taxonomy" id="455432"/>
    <lineage>
        <taxon>Bacteria</taxon>
        <taxon>Bacillati</taxon>
        <taxon>Actinomycetota</taxon>
        <taxon>Actinomycetes</taxon>
        <taxon>Mycobacteriales</taxon>
        <taxon>Nocardiaceae</taxon>
        <taxon>Nocardia</taxon>
    </lineage>
</organism>
<dbReference type="EMBL" id="CP023778">
    <property type="protein sequence ID" value="ATL66410.1"/>
    <property type="molecule type" value="Genomic_DNA"/>
</dbReference>
<dbReference type="InterPro" id="IPR014031">
    <property type="entry name" value="Ketoacyl_synth_C"/>
</dbReference>
<dbReference type="InterPro" id="IPR018201">
    <property type="entry name" value="Ketoacyl_synth_AS"/>
</dbReference>
<dbReference type="Pfam" id="PF02801">
    <property type="entry name" value="Ketoacyl-synt_C"/>
    <property type="match status" value="1"/>
</dbReference>
<dbReference type="RefSeq" id="WP_098693609.1">
    <property type="nucleotide sequence ID" value="NZ_CP023778.1"/>
</dbReference>
<evidence type="ECO:0000256" key="2">
    <source>
        <dbReference type="ARBA" id="ARBA00008467"/>
    </source>
</evidence>